<dbReference type="RefSeq" id="WP_112283482.1">
    <property type="nucleotide sequence ID" value="NZ_MASW01000005.1"/>
</dbReference>
<sequence>MASSWQTPQDARPVDPARLHPLGEVPACTPGELDKAVRAADEAQRGSWAVDGKLRQHLLWHWADLLERHADELADDLVAESGKPVREARIEVAGSIDALRYNAGLTRLVHGRAGTLPDGSQAHLVREPVGVTALIVPWNWPLLLLLRDLAPALAAGVTALVKPAPQTTLVTRRAVGLAHEAGLGEDVVRVVVGDAAVGDALVTHRLVRAVAFTGSTAVGAAIRSAAAPDMTRALLELGGKASMTVFADADVDTAAEKAARAAVITAGQMCMACTRLLVQRTVLARVRDRVVDVLRSLRPGDPRADSTELGPLISAPALDRFREYAALARTSATLLTGGERADADGLPGHFVTPAAVTGAAVTSPLIQHDVFGPLLSIEPFDDEDDAVRLANATPYGLAASLWTADLDRAWRVSRRIRAGTVWINGYNRSYAEMPSGGYGASGLGRTRGVEGIEQFTELKHVHFGAGG</sequence>
<keyword evidence="4" id="KW-1185">Reference proteome</keyword>
<comment type="similarity">
    <text evidence="1">Belongs to the aldehyde dehydrogenase family.</text>
</comment>
<dbReference type="Proteomes" id="UP000249915">
    <property type="component" value="Unassembled WGS sequence"/>
</dbReference>
<evidence type="ECO:0000313" key="4">
    <source>
        <dbReference type="Proteomes" id="UP000249915"/>
    </source>
</evidence>
<dbReference type="InterPro" id="IPR016162">
    <property type="entry name" value="Ald_DH_N"/>
</dbReference>
<dbReference type="InterPro" id="IPR015590">
    <property type="entry name" value="Aldehyde_DH_dom"/>
</dbReference>
<dbReference type="InterPro" id="IPR016160">
    <property type="entry name" value="Ald_DH_CS_CYS"/>
</dbReference>
<dbReference type="SUPFAM" id="SSF53720">
    <property type="entry name" value="ALDH-like"/>
    <property type="match status" value="1"/>
</dbReference>
<dbReference type="PROSITE" id="PS00070">
    <property type="entry name" value="ALDEHYDE_DEHYDR_CYS"/>
    <property type="match status" value="1"/>
</dbReference>
<reference evidence="3 4" key="1">
    <citation type="submission" date="2016-07" db="EMBL/GenBank/DDBJ databases">
        <title>Draft genome sequence of Prauserella muralis DSM 45305, isolated from a mould-covered wall in an indoor environment.</title>
        <authorList>
            <person name="Ruckert C."/>
            <person name="Albersmeier A."/>
            <person name="Jiang C.-L."/>
            <person name="Jiang Y."/>
            <person name="Kalinowski J."/>
            <person name="Schneider O."/>
            <person name="Winkler A."/>
            <person name="Zotchev S.B."/>
        </authorList>
    </citation>
    <scope>NUCLEOTIDE SEQUENCE [LARGE SCALE GENOMIC DNA]</scope>
    <source>
        <strain evidence="3 4">DSM 45305</strain>
    </source>
</reference>
<proteinExistence type="inferred from homology"/>
<dbReference type="Gene3D" id="3.40.309.10">
    <property type="entry name" value="Aldehyde Dehydrogenase, Chain A, domain 2"/>
    <property type="match status" value="1"/>
</dbReference>
<evidence type="ECO:0000313" key="3">
    <source>
        <dbReference type="EMBL" id="PXY22869.1"/>
    </source>
</evidence>
<dbReference type="GO" id="GO:0016620">
    <property type="term" value="F:oxidoreductase activity, acting on the aldehyde or oxo group of donors, NAD or NADP as acceptor"/>
    <property type="evidence" value="ECO:0007669"/>
    <property type="project" value="InterPro"/>
</dbReference>
<dbReference type="InterPro" id="IPR016163">
    <property type="entry name" value="Ald_DH_C"/>
</dbReference>
<keyword evidence="2" id="KW-0560">Oxidoreductase</keyword>
<comment type="caution">
    <text evidence="3">The sequence shown here is derived from an EMBL/GenBank/DDBJ whole genome shotgun (WGS) entry which is preliminary data.</text>
</comment>
<dbReference type="FunFam" id="3.40.605.10:FF:000007">
    <property type="entry name" value="NAD/NADP-dependent betaine aldehyde dehydrogenase"/>
    <property type="match status" value="1"/>
</dbReference>
<organism evidence="3 4">
    <name type="scientific">Prauserella muralis</name>
    <dbReference type="NCBI Taxonomy" id="588067"/>
    <lineage>
        <taxon>Bacteria</taxon>
        <taxon>Bacillati</taxon>
        <taxon>Actinomycetota</taxon>
        <taxon>Actinomycetes</taxon>
        <taxon>Pseudonocardiales</taxon>
        <taxon>Pseudonocardiaceae</taxon>
        <taxon>Prauserella</taxon>
    </lineage>
</organism>
<gene>
    <name evidence="3" type="ORF">BAY60_24145</name>
</gene>
<name>A0A2V4AR59_9PSEU</name>
<accession>A0A2V4AR59</accession>
<dbReference type="InterPro" id="IPR016161">
    <property type="entry name" value="Ald_DH/histidinol_DH"/>
</dbReference>
<dbReference type="Pfam" id="PF00171">
    <property type="entry name" value="Aldedh"/>
    <property type="match status" value="1"/>
</dbReference>
<dbReference type="OrthoDB" id="9802947at2"/>
<dbReference type="EMBL" id="MASW01000005">
    <property type="protein sequence ID" value="PXY22869.1"/>
    <property type="molecule type" value="Genomic_DNA"/>
</dbReference>
<dbReference type="PANTHER" id="PTHR11699">
    <property type="entry name" value="ALDEHYDE DEHYDROGENASE-RELATED"/>
    <property type="match status" value="1"/>
</dbReference>
<protein>
    <submittedName>
        <fullName evidence="3">Uncharacterized protein</fullName>
    </submittedName>
</protein>
<dbReference type="Gene3D" id="3.40.605.10">
    <property type="entry name" value="Aldehyde Dehydrogenase, Chain A, domain 1"/>
    <property type="match status" value="1"/>
</dbReference>
<evidence type="ECO:0000256" key="2">
    <source>
        <dbReference type="ARBA" id="ARBA00023002"/>
    </source>
</evidence>
<evidence type="ECO:0000256" key="1">
    <source>
        <dbReference type="ARBA" id="ARBA00009986"/>
    </source>
</evidence>
<dbReference type="AlphaFoldDB" id="A0A2V4AR59"/>